<evidence type="ECO:0000259" key="7">
    <source>
        <dbReference type="SMART" id="SM00062"/>
    </source>
</evidence>
<organism evidence="8 9">
    <name type="scientific">Methylocella silvestris (strain DSM 15510 / CIP 108128 / LMG 27833 / NCIMB 13906 / BL2)</name>
    <dbReference type="NCBI Taxonomy" id="395965"/>
    <lineage>
        <taxon>Bacteria</taxon>
        <taxon>Pseudomonadati</taxon>
        <taxon>Pseudomonadota</taxon>
        <taxon>Alphaproteobacteria</taxon>
        <taxon>Hyphomicrobiales</taxon>
        <taxon>Beijerinckiaceae</taxon>
        <taxon>Methylocella</taxon>
    </lineage>
</organism>
<dbReference type="HOGENOM" id="CLU_028871_2_0_5"/>
<proteinExistence type="inferred from homology"/>
<evidence type="ECO:0000256" key="5">
    <source>
        <dbReference type="ARBA" id="ARBA00055538"/>
    </source>
</evidence>
<dbReference type="AlphaFoldDB" id="B8EQH2"/>
<sequence length="327" mass="34582">MPVRLIRTLTLLARILSGIVGLSLFACAPAAAESAPWILNFGYQKSSTLSVILKTNGELEKALAPLGVEIKWHEFTSGLPLVEALNLGHLDFSADVADTVPIFAQAAGAKLVYVADEAASPGAEAILVPAASDIKTLGDLRGRKIAVTKAAGSHFLLLAALQKAGLTFRDISPAYLAPGDGRAAFIGGKVDAWVIWDPFLTSARLKEGSRVLADAAGLASYKRYYLASDGFVANHGDALKIVFAKLQETGLWVKSHPAEAAALLSGIWNIDAAAVEEANSHRSYAVGLVTREGLTEQQIIADAFTREGLIPAKLDASDVKIWRGEAK</sequence>
<name>B8EQH2_METSB</name>
<dbReference type="GO" id="GO:0016020">
    <property type="term" value="C:membrane"/>
    <property type="evidence" value="ECO:0007669"/>
    <property type="project" value="InterPro"/>
</dbReference>
<dbReference type="KEGG" id="msl:Msil_3278"/>
<dbReference type="NCBIfam" id="TIGR01728">
    <property type="entry name" value="SsuA_fam"/>
    <property type="match status" value="1"/>
</dbReference>
<evidence type="ECO:0000256" key="1">
    <source>
        <dbReference type="ARBA" id="ARBA00004418"/>
    </source>
</evidence>
<evidence type="ECO:0000256" key="3">
    <source>
        <dbReference type="ARBA" id="ARBA00022448"/>
    </source>
</evidence>
<dbReference type="OrthoDB" id="6522570at2"/>
<evidence type="ECO:0000313" key="8">
    <source>
        <dbReference type="EMBL" id="ACK52185.1"/>
    </source>
</evidence>
<keyword evidence="4" id="KW-0732">Signal</keyword>
<dbReference type="PANTHER" id="PTHR30024:SF42">
    <property type="entry name" value="ALIPHATIC SULFONATES-BINDING PROTEIN-RELATED"/>
    <property type="match status" value="1"/>
</dbReference>
<dbReference type="PANTHER" id="PTHR30024">
    <property type="entry name" value="ALIPHATIC SULFONATES-BINDING PROTEIN-RELATED"/>
    <property type="match status" value="1"/>
</dbReference>
<dbReference type="PROSITE" id="PS51257">
    <property type="entry name" value="PROKAR_LIPOPROTEIN"/>
    <property type="match status" value="1"/>
</dbReference>
<dbReference type="GO" id="GO:0042626">
    <property type="term" value="F:ATPase-coupled transmembrane transporter activity"/>
    <property type="evidence" value="ECO:0007669"/>
    <property type="project" value="InterPro"/>
</dbReference>
<comment type="subcellular location">
    <subcellularLocation>
        <location evidence="1">Periplasm</location>
    </subcellularLocation>
</comment>
<dbReference type="SMART" id="SM00062">
    <property type="entry name" value="PBPb"/>
    <property type="match status" value="1"/>
</dbReference>
<accession>B8EQH2</accession>
<dbReference type="EMBL" id="CP001280">
    <property type="protein sequence ID" value="ACK52185.1"/>
    <property type="molecule type" value="Genomic_DNA"/>
</dbReference>
<comment type="similarity">
    <text evidence="2">Belongs to the bacterial solute-binding protein SsuA/TauA family.</text>
</comment>
<dbReference type="InterPro" id="IPR015168">
    <property type="entry name" value="SsuA/THI5"/>
</dbReference>
<comment type="function">
    <text evidence="5">Part of a binding-protein-dependent transport system for aliphatic sulfonates. Putative binding protein.</text>
</comment>
<dbReference type="InterPro" id="IPR010067">
    <property type="entry name" value="ABC_SsuA_sub-bd"/>
</dbReference>
<dbReference type="Gene3D" id="3.40.190.10">
    <property type="entry name" value="Periplasmic binding protein-like II"/>
    <property type="match status" value="2"/>
</dbReference>
<dbReference type="RefSeq" id="WP_012592254.1">
    <property type="nucleotide sequence ID" value="NC_011666.1"/>
</dbReference>
<dbReference type="SUPFAM" id="SSF53850">
    <property type="entry name" value="Periplasmic binding protein-like II"/>
    <property type="match status" value="1"/>
</dbReference>
<evidence type="ECO:0000256" key="2">
    <source>
        <dbReference type="ARBA" id="ARBA00010742"/>
    </source>
</evidence>
<keyword evidence="9" id="KW-1185">Reference proteome</keyword>
<evidence type="ECO:0000313" key="9">
    <source>
        <dbReference type="Proteomes" id="UP000002257"/>
    </source>
</evidence>
<dbReference type="Proteomes" id="UP000002257">
    <property type="component" value="Chromosome"/>
</dbReference>
<protein>
    <recommendedName>
        <fullName evidence="6">Putative aliphatic sulfonates-binding protein</fullName>
    </recommendedName>
</protein>
<dbReference type="FunFam" id="3.40.190.10:FF:000050">
    <property type="entry name" value="Sulfonate ABC transporter substrate-binding protein"/>
    <property type="match status" value="1"/>
</dbReference>
<dbReference type="STRING" id="395965.Msil_3278"/>
<reference evidence="8 9" key="1">
    <citation type="journal article" date="2010" name="J. Bacteriol.">
        <title>Complete genome sequence of the aerobic facultative methanotroph Methylocella silvestris BL2.</title>
        <authorList>
            <person name="Chen Y."/>
            <person name="Crombie A."/>
            <person name="Rahman M.T."/>
            <person name="Dedysh S.N."/>
            <person name="Liesack W."/>
            <person name="Stott M.B."/>
            <person name="Alam M."/>
            <person name="Theisen A.R."/>
            <person name="Murrell J.C."/>
            <person name="Dunfield P.F."/>
        </authorList>
    </citation>
    <scope>NUCLEOTIDE SEQUENCE [LARGE SCALE GENOMIC DNA]</scope>
    <source>
        <strain evidence="9">DSM 15510 / CIP 108128 / LMG 27833 / NCIMB 13906 / BL2</strain>
    </source>
</reference>
<dbReference type="Pfam" id="PF09084">
    <property type="entry name" value="NMT1"/>
    <property type="match status" value="1"/>
</dbReference>
<feature type="domain" description="Solute-binding protein family 3/N-terminal" evidence="7">
    <location>
        <begin position="38"/>
        <end position="256"/>
    </location>
</feature>
<dbReference type="GO" id="GO:0042597">
    <property type="term" value="C:periplasmic space"/>
    <property type="evidence" value="ECO:0007669"/>
    <property type="project" value="UniProtKB-SubCell"/>
</dbReference>
<evidence type="ECO:0000256" key="4">
    <source>
        <dbReference type="ARBA" id="ARBA00022729"/>
    </source>
</evidence>
<gene>
    <name evidence="8" type="ordered locus">Msil_3278</name>
</gene>
<dbReference type="InterPro" id="IPR001638">
    <property type="entry name" value="Solute-binding_3/MltF_N"/>
</dbReference>
<keyword evidence="3" id="KW-0813">Transport</keyword>
<evidence type="ECO:0000256" key="6">
    <source>
        <dbReference type="ARBA" id="ARBA00070228"/>
    </source>
</evidence>
<dbReference type="eggNOG" id="COG0715">
    <property type="taxonomic scope" value="Bacteria"/>
</dbReference>